<evidence type="ECO:0000313" key="11">
    <source>
        <dbReference type="Proteomes" id="UP001344817"/>
    </source>
</evidence>
<dbReference type="EC" id="3.4.24.-" evidence="10"/>
<comment type="similarity">
    <text evidence="2">Belongs to the peptidase M13 family.</text>
</comment>
<dbReference type="GO" id="GO:0016787">
    <property type="term" value="F:hydrolase activity"/>
    <property type="evidence" value="ECO:0007669"/>
    <property type="project" value="UniProtKB-KW"/>
</dbReference>
<comment type="cofactor">
    <cofactor evidence="1">
        <name>Zn(2+)</name>
        <dbReference type="ChEBI" id="CHEBI:29105"/>
    </cofactor>
</comment>
<dbReference type="Proteomes" id="UP001344817">
    <property type="component" value="Unassembled WGS sequence"/>
</dbReference>
<dbReference type="PANTHER" id="PTHR11733">
    <property type="entry name" value="ZINC METALLOPROTEASE FAMILY M13 NEPRILYSIN-RELATED"/>
    <property type="match status" value="1"/>
</dbReference>
<feature type="domain" description="Peptidase M13 N-terminal" evidence="9">
    <location>
        <begin position="7"/>
        <end position="383"/>
    </location>
</feature>
<dbReference type="RefSeq" id="WP_330500657.1">
    <property type="nucleotide sequence ID" value="NZ_JAZDWZ010000004.1"/>
</dbReference>
<sequence>MQKYSLKDNFYKHINEEWMKNAKIPSDRSGIGAFVELDLDLEKILIQLTKDWANGTKQVKSAELQEFVKFYKMCNDWEKRNELSIKPALKFLEKIDNLESFADLNKKYKEIRKISALMPFEISVYSDLKDSNKQVLWFSTPSLLMNKDIYSDEEKLQKYLDKWSEVAKKLLSFTNKSSQEIEVLIQKAIEFDKLLIESAYSAEEKANILNFYNVHTLEHIQNNVKNFDVENIISQFIDEKVDYLICENKRILDHFDNIFSDENFEKFKAMAYIRSLFTYSAHLSDELRVISGEFSRFYNGVKEAQNLEKYTFNEASGPFNMVVGLEYGKEYLGEKAKKDVENMVFEMISVYKERLQKNNFLSQPTIEKAIIKLNSIEPMIGYPEVIEEYYSKLKTKTYEQGSDVLENILEFWNIIYEYNLSQYGKKKNKKLWSMSPAVVNAYFNPTLNVIVFPAGILQDPMYSVKNSSSANFGGIGAVIAHEISHAFDNNGANFDENGNLNNWWSDEDKKRFEERTKAVIDLFDGRETDYGKCNGTLTVSENIADIGGFKCALEAAKKRNDFNIEDFFKQWAIIWRGIYTQERGERLLQEDVHAPVELRANVHLMNCKEFQEFYNITKDDKMFLDEKDMVEIW</sequence>
<evidence type="ECO:0000313" key="10">
    <source>
        <dbReference type="EMBL" id="MEE3928243.1"/>
    </source>
</evidence>
<keyword evidence="4" id="KW-0479">Metal-binding</keyword>
<dbReference type="Pfam" id="PF01431">
    <property type="entry name" value="Peptidase_M13"/>
    <property type="match status" value="1"/>
</dbReference>
<keyword evidence="11" id="KW-1185">Reference proteome</keyword>
<feature type="domain" description="Peptidase M13 C-terminal" evidence="8">
    <location>
        <begin position="440"/>
        <end position="628"/>
    </location>
</feature>
<dbReference type="PANTHER" id="PTHR11733:SF167">
    <property type="entry name" value="FI17812P1-RELATED"/>
    <property type="match status" value="1"/>
</dbReference>
<reference evidence="10" key="1">
    <citation type="submission" date="2024-01" db="EMBL/GenBank/DDBJ databases">
        <title>Genome sequence of Mycoplasma ciconiae type strain DSM 25251.</title>
        <authorList>
            <person name="Spergser J."/>
        </authorList>
    </citation>
    <scope>NUCLEOTIDE SEQUENCE [LARGE SCALE GENOMIC DNA]</scope>
    <source>
        <strain evidence="10">DSM 25251</strain>
    </source>
</reference>
<dbReference type="InterPro" id="IPR042089">
    <property type="entry name" value="Peptidase_M13_dom_2"/>
</dbReference>
<keyword evidence="5 10" id="KW-0378">Hydrolase</keyword>
<evidence type="ECO:0000259" key="9">
    <source>
        <dbReference type="Pfam" id="PF05649"/>
    </source>
</evidence>
<comment type="caution">
    <text evidence="10">The sequence shown here is derived from an EMBL/GenBank/DDBJ whole genome shotgun (WGS) entry which is preliminary data.</text>
</comment>
<dbReference type="CDD" id="cd08662">
    <property type="entry name" value="M13"/>
    <property type="match status" value="1"/>
</dbReference>
<dbReference type="SUPFAM" id="SSF55486">
    <property type="entry name" value="Metalloproteases ('zincins'), catalytic domain"/>
    <property type="match status" value="1"/>
</dbReference>
<dbReference type="PRINTS" id="PR00786">
    <property type="entry name" value="NEPRILYSIN"/>
</dbReference>
<keyword evidence="3" id="KW-0645">Protease</keyword>
<dbReference type="Gene3D" id="1.10.1380.10">
    <property type="entry name" value="Neutral endopeptidase , domain2"/>
    <property type="match status" value="1"/>
</dbReference>
<proteinExistence type="inferred from homology"/>
<dbReference type="InterPro" id="IPR000718">
    <property type="entry name" value="Peptidase_M13"/>
</dbReference>
<evidence type="ECO:0000256" key="5">
    <source>
        <dbReference type="ARBA" id="ARBA00022801"/>
    </source>
</evidence>
<keyword evidence="6" id="KW-0862">Zinc</keyword>
<dbReference type="EMBL" id="JAZDWZ010000004">
    <property type="protein sequence ID" value="MEE3928243.1"/>
    <property type="molecule type" value="Genomic_DNA"/>
</dbReference>
<name>A0ABU7MM41_9BACT</name>
<dbReference type="InterPro" id="IPR008753">
    <property type="entry name" value="Peptidase_M13_N"/>
</dbReference>
<evidence type="ECO:0000256" key="1">
    <source>
        <dbReference type="ARBA" id="ARBA00001947"/>
    </source>
</evidence>
<evidence type="ECO:0000256" key="7">
    <source>
        <dbReference type="ARBA" id="ARBA00023049"/>
    </source>
</evidence>
<gene>
    <name evidence="10" type="ORF">V2E24_01460</name>
</gene>
<dbReference type="Gene3D" id="3.40.390.10">
    <property type="entry name" value="Collagenase (Catalytic Domain)"/>
    <property type="match status" value="1"/>
</dbReference>
<evidence type="ECO:0000256" key="4">
    <source>
        <dbReference type="ARBA" id="ARBA00022723"/>
    </source>
</evidence>
<dbReference type="Pfam" id="PF05649">
    <property type="entry name" value="Peptidase_M13_N"/>
    <property type="match status" value="1"/>
</dbReference>
<keyword evidence="7" id="KW-0482">Metalloprotease</keyword>
<protein>
    <submittedName>
        <fullName evidence="10">M13 family metallopeptidase</fullName>
        <ecNumber evidence="10">3.4.24.-</ecNumber>
    </submittedName>
</protein>
<organism evidence="10 11">
    <name type="scientific">Mycoplasmopsis ciconiae</name>
    <dbReference type="NCBI Taxonomy" id="561067"/>
    <lineage>
        <taxon>Bacteria</taxon>
        <taxon>Bacillati</taxon>
        <taxon>Mycoplasmatota</taxon>
        <taxon>Mycoplasmoidales</taxon>
        <taxon>Metamycoplasmataceae</taxon>
        <taxon>Mycoplasmopsis</taxon>
    </lineage>
</organism>
<dbReference type="InterPro" id="IPR024079">
    <property type="entry name" value="MetalloPept_cat_dom_sf"/>
</dbReference>
<evidence type="ECO:0000256" key="2">
    <source>
        <dbReference type="ARBA" id="ARBA00007357"/>
    </source>
</evidence>
<accession>A0ABU7MM41</accession>
<dbReference type="InterPro" id="IPR018497">
    <property type="entry name" value="Peptidase_M13_C"/>
</dbReference>
<evidence type="ECO:0000259" key="8">
    <source>
        <dbReference type="Pfam" id="PF01431"/>
    </source>
</evidence>
<evidence type="ECO:0000256" key="3">
    <source>
        <dbReference type="ARBA" id="ARBA00022670"/>
    </source>
</evidence>
<dbReference type="PROSITE" id="PS51885">
    <property type="entry name" value="NEPRILYSIN"/>
    <property type="match status" value="1"/>
</dbReference>
<evidence type="ECO:0000256" key="6">
    <source>
        <dbReference type="ARBA" id="ARBA00022833"/>
    </source>
</evidence>